<feature type="domain" description="Helicase ATP-binding" evidence="4">
    <location>
        <begin position="212"/>
        <end position="391"/>
    </location>
</feature>
<keyword evidence="1" id="KW-0547">Nucleotide-binding</keyword>
<protein>
    <submittedName>
        <fullName evidence="6">SNF2 family N-terminal domain-containing protein</fullName>
    </submittedName>
</protein>
<dbReference type="PANTHER" id="PTHR45626:SF22">
    <property type="entry name" value="DNA REPAIR PROTEIN RAD5"/>
    <property type="match status" value="1"/>
</dbReference>
<dbReference type="GO" id="GO:0006281">
    <property type="term" value="P:DNA repair"/>
    <property type="evidence" value="ECO:0007669"/>
    <property type="project" value="TreeGrafter"/>
</dbReference>
<keyword evidence="3" id="KW-0067">ATP-binding</keyword>
<feature type="domain" description="Helicase C-terminal" evidence="5">
    <location>
        <begin position="579"/>
        <end position="726"/>
    </location>
</feature>
<dbReference type="InterPro" id="IPR038718">
    <property type="entry name" value="SNF2-like_sf"/>
</dbReference>
<dbReference type="PROSITE" id="PS51192">
    <property type="entry name" value="HELICASE_ATP_BIND_1"/>
    <property type="match status" value="1"/>
</dbReference>
<name>A0AAN6Y881_9PEZI</name>
<dbReference type="InterPro" id="IPR014001">
    <property type="entry name" value="Helicase_ATP-bd"/>
</dbReference>
<evidence type="ECO:0000313" key="7">
    <source>
        <dbReference type="Proteomes" id="UP001301769"/>
    </source>
</evidence>
<evidence type="ECO:0000313" key="6">
    <source>
        <dbReference type="EMBL" id="KAK4214474.1"/>
    </source>
</evidence>
<evidence type="ECO:0000259" key="4">
    <source>
        <dbReference type="PROSITE" id="PS51192"/>
    </source>
</evidence>
<dbReference type="Gene3D" id="3.40.50.10810">
    <property type="entry name" value="Tandem AAA-ATPase domain"/>
    <property type="match status" value="1"/>
</dbReference>
<keyword evidence="2" id="KW-0378">Hydrolase</keyword>
<comment type="caution">
    <text evidence="6">The sequence shown here is derived from an EMBL/GenBank/DDBJ whole genome shotgun (WGS) entry which is preliminary data.</text>
</comment>
<dbReference type="InterPro" id="IPR050628">
    <property type="entry name" value="SNF2_RAD54_helicase_TF"/>
</dbReference>
<evidence type="ECO:0000259" key="5">
    <source>
        <dbReference type="PROSITE" id="PS51194"/>
    </source>
</evidence>
<reference evidence="6" key="2">
    <citation type="submission" date="2023-05" db="EMBL/GenBank/DDBJ databases">
        <authorList>
            <consortium name="Lawrence Berkeley National Laboratory"/>
            <person name="Steindorff A."/>
            <person name="Hensen N."/>
            <person name="Bonometti L."/>
            <person name="Westerberg I."/>
            <person name="Brannstrom I.O."/>
            <person name="Guillou S."/>
            <person name="Cros-Aarteil S."/>
            <person name="Calhoun S."/>
            <person name="Haridas S."/>
            <person name="Kuo A."/>
            <person name="Mondo S."/>
            <person name="Pangilinan J."/>
            <person name="Riley R."/>
            <person name="Labutti K."/>
            <person name="Andreopoulos B."/>
            <person name="Lipzen A."/>
            <person name="Chen C."/>
            <person name="Yanf M."/>
            <person name="Daum C."/>
            <person name="Ng V."/>
            <person name="Clum A."/>
            <person name="Ohm R."/>
            <person name="Martin F."/>
            <person name="Silar P."/>
            <person name="Natvig D."/>
            <person name="Lalanne C."/>
            <person name="Gautier V."/>
            <person name="Ament-Velasquez S.L."/>
            <person name="Kruys A."/>
            <person name="Hutchinson M.I."/>
            <person name="Powell A.J."/>
            <person name="Barry K."/>
            <person name="Miller A.N."/>
            <person name="Grigoriev I.V."/>
            <person name="Debuchy R."/>
            <person name="Gladieux P."/>
            <person name="Thoren M.H."/>
            <person name="Johannesson H."/>
        </authorList>
    </citation>
    <scope>NUCLEOTIDE SEQUENCE</scope>
    <source>
        <strain evidence="6">PSN293</strain>
    </source>
</reference>
<dbReference type="Gene3D" id="3.40.50.300">
    <property type="entry name" value="P-loop containing nucleotide triphosphate hydrolases"/>
    <property type="match status" value="1"/>
</dbReference>
<dbReference type="InterPro" id="IPR027417">
    <property type="entry name" value="P-loop_NTPase"/>
</dbReference>
<dbReference type="Pfam" id="PF00176">
    <property type="entry name" value="SNF2-rel_dom"/>
    <property type="match status" value="1"/>
</dbReference>
<evidence type="ECO:0000256" key="1">
    <source>
        <dbReference type="ARBA" id="ARBA00022741"/>
    </source>
</evidence>
<dbReference type="SUPFAM" id="SSF52540">
    <property type="entry name" value="P-loop containing nucleoside triphosphate hydrolases"/>
    <property type="match status" value="2"/>
</dbReference>
<dbReference type="PROSITE" id="PS51194">
    <property type="entry name" value="HELICASE_CTER"/>
    <property type="match status" value="1"/>
</dbReference>
<dbReference type="CDD" id="cd18008">
    <property type="entry name" value="DEXDc_SHPRH-like"/>
    <property type="match status" value="1"/>
</dbReference>
<evidence type="ECO:0000256" key="2">
    <source>
        <dbReference type="ARBA" id="ARBA00022801"/>
    </source>
</evidence>
<gene>
    <name evidence="6" type="ORF">QBC37DRAFT_283759</name>
</gene>
<dbReference type="InterPro" id="IPR001650">
    <property type="entry name" value="Helicase_C-like"/>
</dbReference>
<dbReference type="InterPro" id="IPR000330">
    <property type="entry name" value="SNF2_N"/>
</dbReference>
<dbReference type="AlphaFoldDB" id="A0AAN6Y881"/>
<dbReference type="GO" id="GO:0005524">
    <property type="term" value="F:ATP binding"/>
    <property type="evidence" value="ECO:0007669"/>
    <property type="project" value="UniProtKB-KW"/>
</dbReference>
<dbReference type="CDD" id="cd18793">
    <property type="entry name" value="SF2_C_SNF"/>
    <property type="match status" value="1"/>
</dbReference>
<dbReference type="GO" id="GO:0016787">
    <property type="term" value="F:hydrolase activity"/>
    <property type="evidence" value="ECO:0007669"/>
    <property type="project" value="UniProtKB-KW"/>
</dbReference>
<proteinExistence type="predicted"/>
<dbReference type="GO" id="GO:0005634">
    <property type="term" value="C:nucleus"/>
    <property type="evidence" value="ECO:0007669"/>
    <property type="project" value="TreeGrafter"/>
</dbReference>
<sequence length="753" mass="84416">MITASRRFSLFNIVRSDGIYTLSTQSDTIVAHLDLATGHTLKGLEGLQQLGFRGVVDSTALSNDQKGDISRSINVYGPFSEAHQIGEALSSASAFLQHPFYLVPSCSEYFNPQMFRAGAPMQDLTHLVGLTEKDLMAKAISDGVQHILESLDGSPPSDISGFKDDWEPQGLLSDLNRHQVLALKFVQRRESHSYCYAMRQKLRHFMNISTQDNNHSYCTGGILADVMGLGKTLTMISTILSTLTSSRHERSSTNDGIQGPGIGATLVVVTSVQVLHVWETEIAKHVKYNTLRTCRFHGRNRPTSADHLRNFDIVLTTYSTLSADAKNRGVLHEVDWYRIVLDEAHWIRNQGPRQFKTAVSLKSIRRWCLTGTPIQNSLNDLNSLLGFLHFEPFASPKIFSRYILEPLSNETENGYCRLRELLRTICLRREASLLNLPEPQFERVEVALQQEERALYDRILARCARDIDEIVSSRSKIKKYGIMFAAMMKLRRLCNHGTFATSLLSNTLAGDLPGAGNEQGCDFCNGADEDMFELVKQDSFCSECGRDLMLKASPGVNLPSLNEYVDTPMSEGVSSKAEAVLNRLNRIEDGSKSLVFSYWTATLDLLEHHLKAQGTSYSMIDGNVPYAARLRILEDFRHNEVPVLLMTVETGAFGLNLTAANYVHIVEPQWNPTVEEQAIARAVRMGQTRTVTVVRYMVKDSIEEQYIFQLQRRKRNLAKFTLEGVSQQSGTLDVSTLISNLPFGLTLIRELLC</sequence>
<dbReference type="PANTHER" id="PTHR45626">
    <property type="entry name" value="TRANSCRIPTION TERMINATION FACTOR 2-RELATED"/>
    <property type="match status" value="1"/>
</dbReference>
<dbReference type="Proteomes" id="UP001301769">
    <property type="component" value="Unassembled WGS sequence"/>
</dbReference>
<organism evidence="6 7">
    <name type="scientific">Rhypophila decipiens</name>
    <dbReference type="NCBI Taxonomy" id="261697"/>
    <lineage>
        <taxon>Eukaryota</taxon>
        <taxon>Fungi</taxon>
        <taxon>Dikarya</taxon>
        <taxon>Ascomycota</taxon>
        <taxon>Pezizomycotina</taxon>
        <taxon>Sordariomycetes</taxon>
        <taxon>Sordariomycetidae</taxon>
        <taxon>Sordariales</taxon>
        <taxon>Naviculisporaceae</taxon>
        <taxon>Rhypophila</taxon>
    </lineage>
</organism>
<dbReference type="InterPro" id="IPR049730">
    <property type="entry name" value="SNF2/RAD54-like_C"/>
</dbReference>
<reference evidence="6" key="1">
    <citation type="journal article" date="2023" name="Mol. Phylogenet. Evol.">
        <title>Genome-scale phylogeny and comparative genomics of the fungal order Sordariales.</title>
        <authorList>
            <person name="Hensen N."/>
            <person name="Bonometti L."/>
            <person name="Westerberg I."/>
            <person name="Brannstrom I.O."/>
            <person name="Guillou S."/>
            <person name="Cros-Aarteil S."/>
            <person name="Calhoun S."/>
            <person name="Haridas S."/>
            <person name="Kuo A."/>
            <person name="Mondo S."/>
            <person name="Pangilinan J."/>
            <person name="Riley R."/>
            <person name="LaButti K."/>
            <person name="Andreopoulos B."/>
            <person name="Lipzen A."/>
            <person name="Chen C."/>
            <person name="Yan M."/>
            <person name="Daum C."/>
            <person name="Ng V."/>
            <person name="Clum A."/>
            <person name="Steindorff A."/>
            <person name="Ohm R.A."/>
            <person name="Martin F."/>
            <person name="Silar P."/>
            <person name="Natvig D.O."/>
            <person name="Lalanne C."/>
            <person name="Gautier V."/>
            <person name="Ament-Velasquez S.L."/>
            <person name="Kruys A."/>
            <person name="Hutchinson M.I."/>
            <person name="Powell A.J."/>
            <person name="Barry K."/>
            <person name="Miller A.N."/>
            <person name="Grigoriev I.V."/>
            <person name="Debuchy R."/>
            <person name="Gladieux P."/>
            <person name="Hiltunen Thoren M."/>
            <person name="Johannesson H."/>
        </authorList>
    </citation>
    <scope>NUCLEOTIDE SEQUENCE</scope>
    <source>
        <strain evidence="6">PSN293</strain>
    </source>
</reference>
<evidence type="ECO:0000256" key="3">
    <source>
        <dbReference type="ARBA" id="ARBA00022840"/>
    </source>
</evidence>
<accession>A0AAN6Y881</accession>
<dbReference type="SMART" id="SM00487">
    <property type="entry name" value="DEXDc"/>
    <property type="match status" value="1"/>
</dbReference>
<keyword evidence="7" id="KW-1185">Reference proteome</keyword>
<dbReference type="GO" id="GO:0008094">
    <property type="term" value="F:ATP-dependent activity, acting on DNA"/>
    <property type="evidence" value="ECO:0007669"/>
    <property type="project" value="TreeGrafter"/>
</dbReference>
<dbReference type="SMART" id="SM00490">
    <property type="entry name" value="HELICc"/>
    <property type="match status" value="1"/>
</dbReference>
<dbReference type="EMBL" id="MU858093">
    <property type="protein sequence ID" value="KAK4214474.1"/>
    <property type="molecule type" value="Genomic_DNA"/>
</dbReference>
<dbReference type="Pfam" id="PF00271">
    <property type="entry name" value="Helicase_C"/>
    <property type="match status" value="1"/>
</dbReference>